<dbReference type="AlphaFoldDB" id="A0A2G2WL68"/>
<feature type="compositionally biased region" description="Basic residues" evidence="1">
    <location>
        <begin position="1"/>
        <end position="18"/>
    </location>
</feature>
<dbReference type="Proteomes" id="UP000224567">
    <property type="component" value="Unassembled WGS sequence"/>
</dbReference>
<accession>A0A2G2WL68</accession>
<dbReference type="OrthoDB" id="1285867at2759"/>
<dbReference type="Gene3D" id="2.60.200.20">
    <property type="match status" value="1"/>
</dbReference>
<dbReference type="STRING" id="33114.A0A2G2WL68"/>
<sequence length="313" mass="34682">MVKPKRRTGSLPHTRNKRPPPSSSSDDRPKGDDLSSSMKRQKVDDNVDASAKKSVPPTENSKELLSTGQPEVIGDGAADGKVDATVDGENPTIPVFERCLAVGSGKSLESVPDKEMVCLIRLKQSKGNWVVVLERNGTREHVQVNGKTVRRYSTCYLNSGDQVVFGQVGNHSYIFQLFFYEVNFESLLDLTTRQVLSIENQAGDASVVANSSITLSQETSQMLEERQRTRESMPASTPEMSSKSAAFKEQISAAIIDGHESEVSFDNFPYYLRKERYLRLDRSSRKIGAGTWIAYPPQLPKLHPQQVAFATTP</sequence>
<reference evidence="2 3" key="1">
    <citation type="journal article" date="2017" name="Genome Biol.">
        <title>New reference genome sequences of hot pepper reveal the massive evolution of plant disease-resistance genes by retroduplication.</title>
        <authorList>
            <person name="Kim S."/>
            <person name="Park J."/>
            <person name="Yeom S.I."/>
            <person name="Kim Y.M."/>
            <person name="Seo E."/>
            <person name="Kim K.T."/>
            <person name="Kim M.S."/>
            <person name="Lee J.M."/>
            <person name="Cheong K."/>
            <person name="Shin H.S."/>
            <person name="Kim S.B."/>
            <person name="Han K."/>
            <person name="Lee J."/>
            <person name="Park M."/>
            <person name="Lee H.A."/>
            <person name="Lee H.Y."/>
            <person name="Lee Y."/>
            <person name="Oh S."/>
            <person name="Lee J.H."/>
            <person name="Choi E."/>
            <person name="Choi E."/>
            <person name="Lee S.E."/>
            <person name="Jeon J."/>
            <person name="Kim H."/>
            <person name="Choi G."/>
            <person name="Song H."/>
            <person name="Lee J."/>
            <person name="Lee S.C."/>
            <person name="Kwon J.K."/>
            <person name="Lee H.Y."/>
            <person name="Koo N."/>
            <person name="Hong Y."/>
            <person name="Kim R.W."/>
            <person name="Kang W.H."/>
            <person name="Huh J.H."/>
            <person name="Kang B.C."/>
            <person name="Yang T.J."/>
            <person name="Lee Y.H."/>
            <person name="Bennetzen J.L."/>
            <person name="Choi D."/>
        </authorList>
    </citation>
    <scope>NUCLEOTIDE SEQUENCE [LARGE SCALE GENOMIC DNA]</scope>
    <source>
        <strain evidence="3">cv. PBC81</strain>
    </source>
</reference>
<dbReference type="EMBL" id="MLFT02000006">
    <property type="protein sequence ID" value="PHT45978.1"/>
    <property type="molecule type" value="Genomic_DNA"/>
</dbReference>
<reference evidence="3" key="2">
    <citation type="journal article" date="2017" name="J. Anim. Genet.">
        <title>Multiple reference genome sequences of hot pepper reveal the massive evolution of plant disease resistance genes by retroduplication.</title>
        <authorList>
            <person name="Kim S."/>
            <person name="Park J."/>
            <person name="Yeom S.-I."/>
            <person name="Kim Y.-M."/>
            <person name="Seo E."/>
            <person name="Kim K.-T."/>
            <person name="Kim M.-S."/>
            <person name="Lee J.M."/>
            <person name="Cheong K."/>
            <person name="Shin H.-S."/>
            <person name="Kim S.-B."/>
            <person name="Han K."/>
            <person name="Lee J."/>
            <person name="Park M."/>
            <person name="Lee H.-A."/>
            <person name="Lee H.-Y."/>
            <person name="Lee Y."/>
            <person name="Oh S."/>
            <person name="Lee J.H."/>
            <person name="Choi E."/>
            <person name="Choi E."/>
            <person name="Lee S.E."/>
            <person name="Jeon J."/>
            <person name="Kim H."/>
            <person name="Choi G."/>
            <person name="Song H."/>
            <person name="Lee J."/>
            <person name="Lee S.-C."/>
            <person name="Kwon J.-K."/>
            <person name="Lee H.-Y."/>
            <person name="Koo N."/>
            <person name="Hong Y."/>
            <person name="Kim R.W."/>
            <person name="Kang W.-H."/>
            <person name="Huh J.H."/>
            <person name="Kang B.-C."/>
            <person name="Yang T.-J."/>
            <person name="Lee Y.-H."/>
            <person name="Bennetzen J.L."/>
            <person name="Choi D."/>
        </authorList>
    </citation>
    <scope>NUCLEOTIDE SEQUENCE [LARGE SCALE GENOMIC DNA]</scope>
    <source>
        <strain evidence="3">cv. PBC81</strain>
    </source>
</reference>
<dbReference type="SUPFAM" id="SSF49879">
    <property type="entry name" value="SMAD/FHA domain"/>
    <property type="match status" value="1"/>
</dbReference>
<keyword evidence="3" id="KW-1185">Reference proteome</keyword>
<evidence type="ECO:0000313" key="3">
    <source>
        <dbReference type="Proteomes" id="UP000224567"/>
    </source>
</evidence>
<proteinExistence type="predicted"/>
<dbReference type="InterPro" id="IPR008984">
    <property type="entry name" value="SMAD_FHA_dom_sf"/>
</dbReference>
<evidence type="ECO:0000256" key="1">
    <source>
        <dbReference type="SAM" id="MobiDB-lite"/>
    </source>
</evidence>
<gene>
    <name evidence="2" type="ORF">CQW23_15136</name>
</gene>
<organism evidence="2 3">
    <name type="scientific">Capsicum baccatum</name>
    <name type="common">Peruvian pepper</name>
    <dbReference type="NCBI Taxonomy" id="33114"/>
    <lineage>
        <taxon>Eukaryota</taxon>
        <taxon>Viridiplantae</taxon>
        <taxon>Streptophyta</taxon>
        <taxon>Embryophyta</taxon>
        <taxon>Tracheophyta</taxon>
        <taxon>Spermatophyta</taxon>
        <taxon>Magnoliopsida</taxon>
        <taxon>eudicotyledons</taxon>
        <taxon>Gunneridae</taxon>
        <taxon>Pentapetalae</taxon>
        <taxon>asterids</taxon>
        <taxon>lamiids</taxon>
        <taxon>Solanales</taxon>
        <taxon>Solanaceae</taxon>
        <taxon>Solanoideae</taxon>
        <taxon>Capsiceae</taxon>
        <taxon>Capsicum</taxon>
    </lineage>
</organism>
<name>A0A2G2WL68_CAPBA</name>
<feature type="compositionally biased region" description="Polar residues" evidence="1">
    <location>
        <begin position="57"/>
        <end position="69"/>
    </location>
</feature>
<protein>
    <recommendedName>
        <fullName evidence="4">FHA domain-containing protein</fullName>
    </recommendedName>
</protein>
<evidence type="ECO:0008006" key="4">
    <source>
        <dbReference type="Google" id="ProtNLM"/>
    </source>
</evidence>
<evidence type="ECO:0000313" key="2">
    <source>
        <dbReference type="EMBL" id="PHT45978.1"/>
    </source>
</evidence>
<feature type="region of interest" description="Disordered" evidence="1">
    <location>
        <begin position="1"/>
        <end position="85"/>
    </location>
</feature>
<feature type="region of interest" description="Disordered" evidence="1">
    <location>
        <begin position="218"/>
        <end position="241"/>
    </location>
</feature>
<comment type="caution">
    <text evidence="2">The sequence shown here is derived from an EMBL/GenBank/DDBJ whole genome shotgun (WGS) entry which is preliminary data.</text>
</comment>